<organism evidence="4">
    <name type="scientific">uncultured Desulfobacterium sp</name>
    <dbReference type="NCBI Taxonomy" id="201089"/>
    <lineage>
        <taxon>Bacteria</taxon>
        <taxon>Pseudomonadati</taxon>
        <taxon>Thermodesulfobacteriota</taxon>
        <taxon>Desulfobacteria</taxon>
        <taxon>Desulfobacterales</taxon>
        <taxon>Desulfobacteriaceae</taxon>
        <taxon>Desulfobacterium</taxon>
        <taxon>environmental samples</taxon>
    </lineage>
</organism>
<feature type="coiled-coil region" evidence="1">
    <location>
        <begin position="52"/>
        <end position="115"/>
    </location>
</feature>
<evidence type="ECO:0000313" key="4">
    <source>
        <dbReference type="EMBL" id="CBX29522.1"/>
    </source>
</evidence>
<keyword evidence="2" id="KW-0732">Signal</keyword>
<reference evidence="4" key="1">
    <citation type="journal article" date="2011" name="Environ. Microbiol.">
        <title>Genomic insights into the metabolic potential of the polycyclic aromatic hydrocarbon degrading sulfate-reducing Deltaproteobacterium N47.</title>
        <authorList>
            <person name="Bergmann F."/>
            <person name="Selesi D."/>
            <person name="Weinmaier T."/>
            <person name="Tischler P."/>
            <person name="Rattei T."/>
            <person name="Meckenstock R.U."/>
        </authorList>
    </citation>
    <scope>NUCLEOTIDE SEQUENCE</scope>
</reference>
<accession>E1YG28</accession>
<gene>
    <name evidence="4" type="ORF">N47_J05030</name>
</gene>
<protein>
    <recommendedName>
        <fullName evidence="3">DUF4398 domain-containing protein</fullName>
    </recommendedName>
</protein>
<evidence type="ECO:0000256" key="2">
    <source>
        <dbReference type="SAM" id="SignalP"/>
    </source>
</evidence>
<dbReference type="EMBL" id="FR695872">
    <property type="protein sequence ID" value="CBX29522.1"/>
    <property type="molecule type" value="Genomic_DNA"/>
</dbReference>
<proteinExistence type="predicted"/>
<feature type="domain" description="DUF4398" evidence="3">
    <location>
        <begin position="28"/>
        <end position="106"/>
    </location>
</feature>
<keyword evidence="1" id="KW-0175">Coiled coil</keyword>
<feature type="chain" id="PRO_5003154924" description="DUF4398 domain-containing protein" evidence="2">
    <location>
        <begin position="20"/>
        <end position="198"/>
    </location>
</feature>
<name>E1YG28_9BACT</name>
<dbReference type="AlphaFoldDB" id="E1YG28"/>
<evidence type="ECO:0000256" key="1">
    <source>
        <dbReference type="SAM" id="Coils"/>
    </source>
</evidence>
<sequence length="198" mass="20963">MKGIMKYLVLIIVSVFLLAGCAKEPTEDINSAKAAVDTVKSEDAQKYVPEEVKNVNDTMQAAEDEIKVQKGKLFKNYSKAKELLAKAKADAEAVNASLATKKEEAKSNATAAQETAKASIAEAKGLLEQAPKGKGSMADIEALKADLQGIETSLAEVQTAIDSSDFITATEKANAIKDKATVISDQVKAAMEKVGAKK</sequence>
<evidence type="ECO:0000259" key="3">
    <source>
        <dbReference type="Pfam" id="PF14346"/>
    </source>
</evidence>
<feature type="signal peptide" evidence="2">
    <location>
        <begin position="1"/>
        <end position="19"/>
    </location>
</feature>
<dbReference type="PROSITE" id="PS51257">
    <property type="entry name" value="PROKAR_LIPOPROTEIN"/>
    <property type="match status" value="1"/>
</dbReference>
<dbReference type="InterPro" id="IPR025511">
    <property type="entry name" value="DUF4398"/>
</dbReference>
<dbReference type="Pfam" id="PF14346">
    <property type="entry name" value="DUF4398"/>
    <property type="match status" value="1"/>
</dbReference>